<evidence type="ECO:0000256" key="1">
    <source>
        <dbReference type="ARBA" id="ARBA00023015"/>
    </source>
</evidence>
<dbReference type="PANTHER" id="PTHR44846">
    <property type="entry name" value="MANNOSYL-D-GLYCERATE TRANSPORT/METABOLISM SYSTEM REPRESSOR MNGR-RELATED"/>
    <property type="match status" value="1"/>
</dbReference>
<keyword evidence="2" id="KW-0238">DNA-binding</keyword>
<keyword evidence="3" id="KW-0804">Transcription</keyword>
<keyword evidence="1" id="KW-0805">Transcription regulation</keyword>
<dbReference type="EMBL" id="JAAGLU010000037">
    <property type="protein sequence ID" value="NEC90996.1"/>
    <property type="molecule type" value="Genomic_DNA"/>
</dbReference>
<proteinExistence type="predicted"/>
<evidence type="ECO:0000313" key="5">
    <source>
        <dbReference type="EMBL" id="NEC90996.1"/>
    </source>
</evidence>
<protein>
    <submittedName>
        <fullName evidence="5">GntR family transcriptional regulator</fullName>
    </submittedName>
</protein>
<evidence type="ECO:0000256" key="2">
    <source>
        <dbReference type="ARBA" id="ARBA00023125"/>
    </source>
</evidence>
<comment type="caution">
    <text evidence="5">The sequence shown here is derived from an EMBL/GenBank/DDBJ whole genome shotgun (WGS) entry which is preliminary data.</text>
</comment>
<dbReference type="InterPro" id="IPR000524">
    <property type="entry name" value="Tscrpt_reg_HTH_GntR"/>
</dbReference>
<dbReference type="InterPro" id="IPR036390">
    <property type="entry name" value="WH_DNA-bd_sf"/>
</dbReference>
<accession>A0A6B3C3L5</accession>
<dbReference type="RefSeq" id="WP_164321336.1">
    <property type="nucleotide sequence ID" value="NZ_JAAGLU010000037.1"/>
</dbReference>
<sequence>MSVDRSDLGGGSKHDRVVSVLVGRMRNGEYPLNSLLPLSEEQLAQDQDVSRDTVRRALKTLKDDGWIESRQGSGWRVLKVEPEIPSSEAKGGQKSGLTLPQLMKRAFAKPVVVLDVSSLTSESLADQMSIISDDIRGGALSAPERITLRLMLPSDELDMAYPRAVDPQDYEVVRERQRLLTKRSVGRIREKLHSLKAHGYVGSVDILTCRVPLTPTSKLYLLNGTEAVHGPYLLKTRSVYLEETESEVVALDAVGIAGPMEHFVVDDGNPQASAFVRNQQGWFNSLWEQYAT</sequence>
<dbReference type="SMART" id="SM00345">
    <property type="entry name" value="HTH_GNTR"/>
    <property type="match status" value="1"/>
</dbReference>
<evidence type="ECO:0000259" key="4">
    <source>
        <dbReference type="PROSITE" id="PS50949"/>
    </source>
</evidence>
<dbReference type="Pfam" id="PF00392">
    <property type="entry name" value="GntR"/>
    <property type="match status" value="1"/>
</dbReference>
<name>A0A6B3C3L5_9ACTN</name>
<dbReference type="GO" id="GO:0003700">
    <property type="term" value="F:DNA-binding transcription factor activity"/>
    <property type="evidence" value="ECO:0007669"/>
    <property type="project" value="InterPro"/>
</dbReference>
<gene>
    <name evidence="5" type="ORF">G3I71_35515</name>
</gene>
<dbReference type="PRINTS" id="PR00035">
    <property type="entry name" value="HTHGNTR"/>
</dbReference>
<dbReference type="SUPFAM" id="SSF46785">
    <property type="entry name" value="Winged helix' DNA-binding domain"/>
    <property type="match status" value="1"/>
</dbReference>
<feature type="domain" description="HTH gntR-type" evidence="4">
    <location>
        <begin position="11"/>
        <end position="80"/>
    </location>
</feature>
<dbReference type="AlphaFoldDB" id="A0A6B3C3L5"/>
<dbReference type="GO" id="GO:0003677">
    <property type="term" value="F:DNA binding"/>
    <property type="evidence" value="ECO:0007669"/>
    <property type="project" value="UniProtKB-KW"/>
</dbReference>
<dbReference type="PROSITE" id="PS50949">
    <property type="entry name" value="HTH_GNTR"/>
    <property type="match status" value="1"/>
</dbReference>
<dbReference type="GO" id="GO:0045892">
    <property type="term" value="P:negative regulation of DNA-templated transcription"/>
    <property type="evidence" value="ECO:0007669"/>
    <property type="project" value="TreeGrafter"/>
</dbReference>
<dbReference type="CDD" id="cd07377">
    <property type="entry name" value="WHTH_GntR"/>
    <property type="match status" value="1"/>
</dbReference>
<reference evidence="5" key="1">
    <citation type="submission" date="2020-01" db="EMBL/GenBank/DDBJ databases">
        <title>Insect and environment-associated Actinomycetes.</title>
        <authorList>
            <person name="Currrie C."/>
            <person name="Chevrette M."/>
            <person name="Carlson C."/>
            <person name="Stubbendieck R."/>
            <person name="Wendt-Pienkowski E."/>
        </authorList>
    </citation>
    <scope>NUCLEOTIDE SEQUENCE</scope>
    <source>
        <strain evidence="5">SID12501</strain>
    </source>
</reference>
<organism evidence="5">
    <name type="scientific">Streptomyces sp. SID12501</name>
    <dbReference type="NCBI Taxonomy" id="2706042"/>
    <lineage>
        <taxon>Bacteria</taxon>
        <taxon>Bacillati</taxon>
        <taxon>Actinomycetota</taxon>
        <taxon>Actinomycetes</taxon>
        <taxon>Kitasatosporales</taxon>
        <taxon>Streptomycetaceae</taxon>
        <taxon>Streptomyces</taxon>
    </lineage>
</organism>
<dbReference type="InterPro" id="IPR036388">
    <property type="entry name" value="WH-like_DNA-bd_sf"/>
</dbReference>
<evidence type="ECO:0000256" key="3">
    <source>
        <dbReference type="ARBA" id="ARBA00023163"/>
    </source>
</evidence>
<dbReference type="Gene3D" id="1.10.10.10">
    <property type="entry name" value="Winged helix-like DNA-binding domain superfamily/Winged helix DNA-binding domain"/>
    <property type="match status" value="1"/>
</dbReference>
<dbReference type="PANTHER" id="PTHR44846:SF17">
    <property type="entry name" value="GNTR-FAMILY TRANSCRIPTIONAL REGULATOR"/>
    <property type="match status" value="1"/>
</dbReference>
<dbReference type="InterPro" id="IPR050679">
    <property type="entry name" value="Bact_HTH_transcr_reg"/>
</dbReference>